<evidence type="ECO:0000313" key="2">
    <source>
        <dbReference type="EMBL" id="MEX1660831.1"/>
    </source>
</evidence>
<accession>A0ABV3TGX8</accession>
<gene>
    <name evidence="2" type="ORF">AB4874_04090</name>
</gene>
<keyword evidence="3" id="KW-1185">Reference proteome</keyword>
<feature type="region of interest" description="Disordered" evidence="1">
    <location>
        <begin position="1"/>
        <end position="49"/>
    </location>
</feature>
<dbReference type="EMBL" id="JBFRYC010000002">
    <property type="protein sequence ID" value="MEX1660831.1"/>
    <property type="molecule type" value="Genomic_DNA"/>
</dbReference>
<reference evidence="2 3" key="1">
    <citation type="journal article" date="2011" name="Int. J. Syst. Evol. Microbiol.">
        <title>Zhongshania antarctica gen. nov., sp. nov. and Zhongshania guokunii sp. nov., gammaproteobacteria respectively isolated from coastal attached (fast) ice and surface seawater of the Antarctic.</title>
        <authorList>
            <person name="Li H.J."/>
            <person name="Zhang X.Y."/>
            <person name="Chen C.X."/>
            <person name="Zhang Y.J."/>
            <person name="Gao Z.M."/>
            <person name="Yu Y."/>
            <person name="Chen X.L."/>
            <person name="Chen B."/>
            <person name="Zhang Y.Z."/>
        </authorList>
    </citation>
    <scope>NUCLEOTIDE SEQUENCE [LARGE SCALE GENOMIC DNA]</scope>
    <source>
        <strain evidence="2 3">15-R06ZXC-3</strain>
    </source>
</reference>
<evidence type="ECO:0000256" key="1">
    <source>
        <dbReference type="SAM" id="MobiDB-lite"/>
    </source>
</evidence>
<protein>
    <submittedName>
        <fullName evidence="2">Uncharacterized protein</fullName>
    </submittedName>
</protein>
<comment type="caution">
    <text evidence="2">The sequence shown here is derived from an EMBL/GenBank/DDBJ whole genome shotgun (WGS) entry which is preliminary data.</text>
</comment>
<dbReference type="Proteomes" id="UP001557465">
    <property type="component" value="Unassembled WGS sequence"/>
</dbReference>
<dbReference type="RefSeq" id="WP_368391040.1">
    <property type="nucleotide sequence ID" value="NZ_JBFRYC010000002.1"/>
</dbReference>
<evidence type="ECO:0000313" key="3">
    <source>
        <dbReference type="Proteomes" id="UP001557465"/>
    </source>
</evidence>
<feature type="compositionally biased region" description="Polar residues" evidence="1">
    <location>
        <begin position="24"/>
        <end position="34"/>
    </location>
</feature>
<sequence>MTKTANTTKSSSQPIEVDAELSQADVSPETTVAQPETEAPAQEGAQETSVVEGFRSARFGMDEAAVRAAILSDFEIKDDAIQTGEHSVERTHILTVSVPNLIRHGGIAQVSYVFGYLTKKLIQVGVTWSEKTDPTMTASMLYENGELLRNHFMGEAYAQNSIKTNVVIGSGILMFRGVDAQDHVTLLLLQGAFSAGQDGGNTLTPASLDLLYSAAPNEPDIFKLPKGSF</sequence>
<name>A0ABV3TGX8_9RHOB</name>
<proteinExistence type="predicted"/>
<organism evidence="2 3">
    <name type="scientific">Thioclava arctica</name>
    <dbReference type="NCBI Taxonomy" id="3238301"/>
    <lineage>
        <taxon>Bacteria</taxon>
        <taxon>Pseudomonadati</taxon>
        <taxon>Pseudomonadota</taxon>
        <taxon>Alphaproteobacteria</taxon>
        <taxon>Rhodobacterales</taxon>
        <taxon>Paracoccaceae</taxon>
        <taxon>Thioclava</taxon>
    </lineage>
</organism>
<feature type="compositionally biased region" description="Polar residues" evidence="1">
    <location>
        <begin position="1"/>
        <end position="14"/>
    </location>
</feature>